<keyword evidence="3" id="KW-1185">Reference proteome</keyword>
<organism evidence="2 3">
    <name type="scientific">Algoriphagus jejuensis</name>
    <dbReference type="NCBI Taxonomy" id="419934"/>
    <lineage>
        <taxon>Bacteria</taxon>
        <taxon>Pseudomonadati</taxon>
        <taxon>Bacteroidota</taxon>
        <taxon>Cytophagia</taxon>
        <taxon>Cytophagales</taxon>
        <taxon>Cyclobacteriaceae</taxon>
        <taxon>Algoriphagus</taxon>
    </lineage>
</organism>
<proteinExistence type="predicted"/>
<accession>A0ABN1MV58</accession>
<evidence type="ECO:0008006" key="4">
    <source>
        <dbReference type="Google" id="ProtNLM"/>
    </source>
</evidence>
<reference evidence="2 3" key="1">
    <citation type="journal article" date="2019" name="Int. J. Syst. Evol. Microbiol.">
        <title>The Global Catalogue of Microorganisms (GCM) 10K type strain sequencing project: providing services to taxonomists for standard genome sequencing and annotation.</title>
        <authorList>
            <consortium name="The Broad Institute Genomics Platform"/>
            <consortium name="The Broad Institute Genome Sequencing Center for Infectious Disease"/>
            <person name="Wu L."/>
            <person name="Ma J."/>
        </authorList>
    </citation>
    <scope>NUCLEOTIDE SEQUENCE [LARGE SCALE GENOMIC DNA]</scope>
    <source>
        <strain evidence="2 3">JCM 16112</strain>
    </source>
</reference>
<evidence type="ECO:0000313" key="2">
    <source>
        <dbReference type="EMBL" id="GAA0877254.1"/>
    </source>
</evidence>
<evidence type="ECO:0000313" key="3">
    <source>
        <dbReference type="Proteomes" id="UP001500469"/>
    </source>
</evidence>
<comment type="caution">
    <text evidence="2">The sequence shown here is derived from an EMBL/GenBank/DDBJ whole genome shotgun (WGS) entry which is preliminary data.</text>
</comment>
<feature type="signal peptide" evidence="1">
    <location>
        <begin position="1"/>
        <end position="27"/>
    </location>
</feature>
<sequence>MERYRKLFRIKYLLLALSSLINYSAWAQFAFNIPNRANDRVEGYSSLMIEVEGKLALCSYNDRGSVFLHVEGGVPPYKFKWNTGETAQGRTGLNSGTYTVLITDSEGMDITQNVVIQPSIPLVLNLVEKKDATCLSANDGSVKIDVNVGRKDYEGDRPPYKIAWSNGLTDVREAEGLAPGTYMVVVSDFYGCDTSMAFNIEAAA</sequence>
<evidence type="ECO:0000256" key="1">
    <source>
        <dbReference type="SAM" id="SignalP"/>
    </source>
</evidence>
<dbReference type="Proteomes" id="UP001500469">
    <property type="component" value="Unassembled WGS sequence"/>
</dbReference>
<dbReference type="Gene3D" id="2.60.40.740">
    <property type="match status" value="1"/>
</dbReference>
<dbReference type="EMBL" id="BAAAFI010000002">
    <property type="protein sequence ID" value="GAA0877254.1"/>
    <property type="molecule type" value="Genomic_DNA"/>
</dbReference>
<protein>
    <recommendedName>
        <fullName evidence="4">SprB-like repeat protein</fullName>
    </recommendedName>
</protein>
<gene>
    <name evidence="2" type="ORF">GCM10009119_02220</name>
</gene>
<keyword evidence="1" id="KW-0732">Signal</keyword>
<name>A0ABN1MV58_9BACT</name>
<feature type="chain" id="PRO_5046887049" description="SprB-like repeat protein" evidence="1">
    <location>
        <begin position="28"/>
        <end position="204"/>
    </location>
</feature>